<name>A0A835LTR0_9MAGN</name>
<dbReference type="Pfam" id="PF03070">
    <property type="entry name" value="TENA_THI-4"/>
    <property type="match status" value="1"/>
</dbReference>
<evidence type="ECO:0000256" key="3">
    <source>
        <dbReference type="ARBA" id="ARBA00012684"/>
    </source>
</evidence>
<dbReference type="AlphaFoldDB" id="A0A835LTR0"/>
<dbReference type="Gene3D" id="1.20.910.10">
    <property type="entry name" value="Heme oxygenase-like"/>
    <property type="match status" value="1"/>
</dbReference>
<evidence type="ECO:0000256" key="6">
    <source>
        <dbReference type="ARBA" id="ARBA00023157"/>
    </source>
</evidence>
<dbReference type="EMBL" id="JADFTS010000005">
    <property type="protein sequence ID" value="KAF9604567.1"/>
    <property type="molecule type" value="Genomic_DNA"/>
</dbReference>
<protein>
    <recommendedName>
        <fullName evidence="3">aminopyrimidine aminohydrolase</fullName>
        <ecNumber evidence="3">3.5.99.2</ecNumber>
    </recommendedName>
    <alternativeName>
        <fullName evidence="9">Aminopyrimidine aminohydrolase</fullName>
    </alternativeName>
    <alternativeName>
        <fullName evidence="10">Formylaminopyrimidine amidohydrolase</fullName>
    </alternativeName>
    <alternativeName>
        <fullName evidence="8">Formylaminopyrimidine deformylase</fullName>
    </alternativeName>
</protein>
<evidence type="ECO:0000256" key="5">
    <source>
        <dbReference type="ARBA" id="ARBA00022977"/>
    </source>
</evidence>
<keyword evidence="13" id="KW-1185">Reference proteome</keyword>
<evidence type="ECO:0000256" key="2">
    <source>
        <dbReference type="ARBA" id="ARBA00004948"/>
    </source>
</evidence>
<keyword evidence="6" id="KW-1015">Disulfide bond</keyword>
<proteinExistence type="inferred from homology"/>
<dbReference type="GO" id="GO:0050334">
    <property type="term" value="F:thiaminase activity"/>
    <property type="evidence" value="ECO:0007669"/>
    <property type="project" value="UniProtKB-EC"/>
</dbReference>
<comment type="catalytic activity">
    <reaction evidence="1">
        <text>4-amino-5-aminomethyl-2-methylpyrimidine + H2O = 4-amino-5-hydroxymethyl-2-methylpyrimidine + NH4(+)</text>
        <dbReference type="Rhea" id="RHEA:31799"/>
        <dbReference type="ChEBI" id="CHEBI:15377"/>
        <dbReference type="ChEBI" id="CHEBI:16892"/>
        <dbReference type="ChEBI" id="CHEBI:28938"/>
        <dbReference type="ChEBI" id="CHEBI:63416"/>
        <dbReference type="EC" id="3.5.99.2"/>
    </reaction>
</comment>
<dbReference type="SUPFAM" id="SSF48613">
    <property type="entry name" value="Heme oxygenase-like"/>
    <property type="match status" value="1"/>
</dbReference>
<dbReference type="OrthoDB" id="37730at2759"/>
<dbReference type="PANTHER" id="PTHR43198">
    <property type="entry name" value="BIFUNCTIONAL TH2 PROTEIN"/>
    <property type="match status" value="1"/>
</dbReference>
<comment type="caution">
    <text evidence="12">The sequence shown here is derived from an EMBL/GenBank/DDBJ whole genome shotgun (WGS) entry which is preliminary data.</text>
</comment>
<dbReference type="EC" id="3.5.99.2" evidence="3"/>
<keyword evidence="5" id="KW-0784">Thiamine biosynthesis</keyword>
<sequence length="226" mass="25760">MAIKKEEEVGGGILETWLDKHSSMYNKATKHPFILSIRDGTVDLSSFKRWLGQDYLFVREFVPFLASLLLKACKESDGDMEILLGGMASLNDEISWFKKEAFKWNILLSTIAPQNPNKDYCRLLESLTSPEVNYTVAITAFWAIEAVYQESFSLCLRSGSNTPAELMDTCQRWGNDGFGQYCCSLRTIANRNLLNAPEDVLRMAEEAFLHVLELEVRFWNMSLGEM</sequence>
<evidence type="ECO:0000256" key="1">
    <source>
        <dbReference type="ARBA" id="ARBA00001881"/>
    </source>
</evidence>
<gene>
    <name evidence="12" type="ORF">IFM89_008011</name>
</gene>
<dbReference type="InterPro" id="IPR016084">
    <property type="entry name" value="Haem_Oase-like_multi-hlx"/>
</dbReference>
<dbReference type="Proteomes" id="UP000631114">
    <property type="component" value="Unassembled WGS sequence"/>
</dbReference>
<dbReference type="CDD" id="cd19357">
    <property type="entry name" value="TenA_E_At3g16990-like"/>
    <property type="match status" value="1"/>
</dbReference>
<evidence type="ECO:0000256" key="10">
    <source>
        <dbReference type="ARBA" id="ARBA00082825"/>
    </source>
</evidence>
<comment type="similarity">
    <text evidence="7">Belongs to the thiaminase-2 family.</text>
</comment>
<evidence type="ECO:0000256" key="8">
    <source>
        <dbReference type="ARBA" id="ARBA00077314"/>
    </source>
</evidence>
<dbReference type="InterPro" id="IPR050967">
    <property type="entry name" value="Thiamine_Salvage_TenA"/>
</dbReference>
<reference evidence="12 13" key="1">
    <citation type="submission" date="2020-10" db="EMBL/GenBank/DDBJ databases">
        <title>The Coptis chinensis genome and diversification of protoberbering-type alkaloids.</title>
        <authorList>
            <person name="Wang B."/>
            <person name="Shu S."/>
            <person name="Song C."/>
            <person name="Liu Y."/>
        </authorList>
    </citation>
    <scope>NUCLEOTIDE SEQUENCE [LARGE SCALE GENOMIC DNA]</scope>
    <source>
        <strain evidence="12">HL-2020</strain>
        <tissue evidence="12">Leaf</tissue>
    </source>
</reference>
<evidence type="ECO:0000256" key="7">
    <source>
        <dbReference type="ARBA" id="ARBA00060919"/>
    </source>
</evidence>
<dbReference type="GO" id="GO:0009228">
    <property type="term" value="P:thiamine biosynthetic process"/>
    <property type="evidence" value="ECO:0007669"/>
    <property type="project" value="UniProtKB-KW"/>
</dbReference>
<evidence type="ECO:0000259" key="11">
    <source>
        <dbReference type="Pfam" id="PF03070"/>
    </source>
</evidence>
<dbReference type="GO" id="GO:0005829">
    <property type="term" value="C:cytosol"/>
    <property type="evidence" value="ECO:0007669"/>
    <property type="project" value="TreeGrafter"/>
</dbReference>
<feature type="domain" description="Thiaminase-2/PQQC" evidence="11">
    <location>
        <begin position="19"/>
        <end position="224"/>
    </location>
</feature>
<evidence type="ECO:0000313" key="12">
    <source>
        <dbReference type="EMBL" id="KAF9604567.1"/>
    </source>
</evidence>
<dbReference type="InterPro" id="IPR004305">
    <property type="entry name" value="Thiaminase-2/PQQC"/>
</dbReference>
<evidence type="ECO:0000313" key="13">
    <source>
        <dbReference type="Proteomes" id="UP000631114"/>
    </source>
</evidence>
<organism evidence="12 13">
    <name type="scientific">Coptis chinensis</name>
    <dbReference type="NCBI Taxonomy" id="261450"/>
    <lineage>
        <taxon>Eukaryota</taxon>
        <taxon>Viridiplantae</taxon>
        <taxon>Streptophyta</taxon>
        <taxon>Embryophyta</taxon>
        <taxon>Tracheophyta</taxon>
        <taxon>Spermatophyta</taxon>
        <taxon>Magnoliopsida</taxon>
        <taxon>Ranunculales</taxon>
        <taxon>Ranunculaceae</taxon>
        <taxon>Coptidoideae</taxon>
        <taxon>Coptis</taxon>
    </lineage>
</organism>
<evidence type="ECO:0000256" key="4">
    <source>
        <dbReference type="ARBA" id="ARBA00022801"/>
    </source>
</evidence>
<evidence type="ECO:0000256" key="9">
    <source>
        <dbReference type="ARBA" id="ARBA00079571"/>
    </source>
</evidence>
<accession>A0A835LTR0</accession>
<comment type="pathway">
    <text evidence="2">Cofactor biosynthesis; thiamine diphosphate biosynthesis.</text>
</comment>
<dbReference type="FunFam" id="1.20.910.10:FF:000007">
    <property type="entry name" value="Bifunctional TENA-E protein"/>
    <property type="match status" value="1"/>
</dbReference>
<keyword evidence="4" id="KW-0378">Hydrolase</keyword>
<dbReference type="PANTHER" id="PTHR43198:SF5">
    <property type="entry name" value="BIFUNCTIONAL TENA-E PROTEIN"/>
    <property type="match status" value="1"/>
</dbReference>